<reference evidence="2 3" key="1">
    <citation type="submission" date="2017-05" db="EMBL/GenBank/DDBJ databases">
        <title>Vagococcus spp. assemblies.</title>
        <authorList>
            <person name="Gulvik C.A."/>
        </authorList>
    </citation>
    <scope>NUCLEOTIDE SEQUENCE [LARGE SCALE GENOMIC DNA]</scope>
    <source>
        <strain evidence="2 3">SS1994</strain>
    </source>
</reference>
<keyword evidence="1" id="KW-0472">Membrane</keyword>
<organism evidence="2 3">
    <name type="scientific">Vagococcus bubulae</name>
    <dbReference type="NCBI Taxonomy" id="1977868"/>
    <lineage>
        <taxon>Bacteria</taxon>
        <taxon>Bacillati</taxon>
        <taxon>Bacillota</taxon>
        <taxon>Bacilli</taxon>
        <taxon>Lactobacillales</taxon>
        <taxon>Enterococcaceae</taxon>
        <taxon>Vagococcus</taxon>
    </lineage>
</organism>
<keyword evidence="3" id="KW-1185">Reference proteome</keyword>
<feature type="transmembrane region" description="Helical" evidence="1">
    <location>
        <begin position="298"/>
        <end position="318"/>
    </location>
</feature>
<dbReference type="AlphaFoldDB" id="A0A429ZL51"/>
<feature type="transmembrane region" description="Helical" evidence="1">
    <location>
        <begin position="12"/>
        <end position="35"/>
    </location>
</feature>
<feature type="transmembrane region" description="Helical" evidence="1">
    <location>
        <begin position="338"/>
        <end position="357"/>
    </location>
</feature>
<name>A0A429ZL51_9ENTE</name>
<feature type="transmembrane region" description="Helical" evidence="1">
    <location>
        <begin position="267"/>
        <end position="286"/>
    </location>
</feature>
<sequence>MEKYVMEKRSKNPIISGILSVIVIVLVASIGWIIWSNLWKMILLAIGGSQVANLSGEVKNHFLKESVEGTYFWIIISTWVWFTLNMGNYGKYAKTTKQPQAGMRYTGLAFLSGIIGFSLFVTFLGLWWEPFSWQLLFRPGNDIEGLLAIKGWAAINFFALSVILAQIPLASLFGRYPFSKYTKEPWAVAFGTLFLGLFLALLNWIAFIVPSFLTLQLDGVDITTAPFGSWPTALAWCQLFIFFFLLPAEGGEGYPQKLVTTKQPISGLIGLVIAVIGASIFLPLLRNLLTPLANSVELAPDLAVASFVLTIINVLLTWHHHFDDYPNQSVMPSVFKRIMSQLIIVLVIGSLLGILWIKYVHVWPFGGNDLGIGHPMLGIMGGQFVYMMPMLFMNTFFDKWPVARSIKQYEN</sequence>
<keyword evidence="1" id="KW-1133">Transmembrane helix</keyword>
<feature type="transmembrane region" description="Helical" evidence="1">
    <location>
        <begin position="70"/>
        <end position="87"/>
    </location>
</feature>
<dbReference type="EMBL" id="NGJT01000008">
    <property type="protein sequence ID" value="RST94411.1"/>
    <property type="molecule type" value="Genomic_DNA"/>
</dbReference>
<evidence type="ECO:0000256" key="1">
    <source>
        <dbReference type="SAM" id="Phobius"/>
    </source>
</evidence>
<comment type="caution">
    <text evidence="2">The sequence shown here is derived from an EMBL/GenBank/DDBJ whole genome shotgun (WGS) entry which is preliminary data.</text>
</comment>
<gene>
    <name evidence="2" type="ORF">CBF36_05760</name>
</gene>
<dbReference type="RefSeq" id="WP_125957404.1">
    <property type="nucleotide sequence ID" value="NZ_JAQEJV010000009.1"/>
</dbReference>
<dbReference type="OrthoDB" id="1790880at2"/>
<feature type="transmembrane region" description="Helical" evidence="1">
    <location>
        <begin position="186"/>
        <end position="207"/>
    </location>
</feature>
<feature type="transmembrane region" description="Helical" evidence="1">
    <location>
        <begin position="148"/>
        <end position="174"/>
    </location>
</feature>
<feature type="transmembrane region" description="Helical" evidence="1">
    <location>
        <begin position="227"/>
        <end position="246"/>
    </location>
</feature>
<evidence type="ECO:0008006" key="4">
    <source>
        <dbReference type="Google" id="ProtNLM"/>
    </source>
</evidence>
<proteinExistence type="predicted"/>
<keyword evidence="1" id="KW-0812">Transmembrane</keyword>
<dbReference type="Proteomes" id="UP000288490">
    <property type="component" value="Unassembled WGS sequence"/>
</dbReference>
<feature type="transmembrane region" description="Helical" evidence="1">
    <location>
        <begin position="108"/>
        <end position="128"/>
    </location>
</feature>
<accession>A0A429ZL51</accession>
<evidence type="ECO:0000313" key="2">
    <source>
        <dbReference type="EMBL" id="RST94411.1"/>
    </source>
</evidence>
<protein>
    <recommendedName>
        <fullName evidence="4">AAT family amino acid transporter</fullName>
    </recommendedName>
</protein>
<feature type="transmembrane region" description="Helical" evidence="1">
    <location>
        <begin position="377"/>
        <end position="397"/>
    </location>
</feature>
<evidence type="ECO:0000313" key="3">
    <source>
        <dbReference type="Proteomes" id="UP000288490"/>
    </source>
</evidence>